<dbReference type="Gene3D" id="1.20.1250.20">
    <property type="entry name" value="MFS general substrate transporter like domains"/>
    <property type="match status" value="2"/>
</dbReference>
<dbReference type="InterPro" id="IPR005829">
    <property type="entry name" value="Sugar_transporter_CS"/>
</dbReference>
<evidence type="ECO:0000256" key="7">
    <source>
        <dbReference type="SAM" id="Phobius"/>
    </source>
</evidence>
<dbReference type="GO" id="GO:0022857">
    <property type="term" value="F:transmembrane transporter activity"/>
    <property type="evidence" value="ECO:0007669"/>
    <property type="project" value="InterPro"/>
</dbReference>
<feature type="transmembrane region" description="Helical" evidence="7">
    <location>
        <begin position="378"/>
        <end position="396"/>
    </location>
</feature>
<evidence type="ECO:0000256" key="2">
    <source>
        <dbReference type="ARBA" id="ARBA00022448"/>
    </source>
</evidence>
<dbReference type="PANTHER" id="PTHR43045:SF4">
    <property type="entry name" value="TRANSPORTER YDFJ-RELATED"/>
    <property type="match status" value="1"/>
</dbReference>
<feature type="transmembrane region" description="Helical" evidence="7">
    <location>
        <begin position="285"/>
        <end position="302"/>
    </location>
</feature>
<accession>A0A7Y9JAK8</accession>
<name>A0A7Y9JAK8_9ACTN</name>
<dbReference type="InterPro" id="IPR020846">
    <property type="entry name" value="MFS_dom"/>
</dbReference>
<dbReference type="Pfam" id="PF07690">
    <property type="entry name" value="MFS_1"/>
    <property type="match status" value="1"/>
</dbReference>
<organism evidence="9 10">
    <name type="scientific">Nocardioides panaciterrulae</name>
    <dbReference type="NCBI Taxonomy" id="661492"/>
    <lineage>
        <taxon>Bacteria</taxon>
        <taxon>Bacillati</taxon>
        <taxon>Actinomycetota</taxon>
        <taxon>Actinomycetes</taxon>
        <taxon>Propionibacteriales</taxon>
        <taxon>Nocardioidaceae</taxon>
        <taxon>Nocardioides</taxon>
    </lineage>
</organism>
<dbReference type="InterPro" id="IPR036259">
    <property type="entry name" value="MFS_trans_sf"/>
</dbReference>
<feature type="domain" description="Major facilitator superfamily (MFS) profile" evidence="8">
    <location>
        <begin position="19"/>
        <end position="432"/>
    </location>
</feature>
<feature type="transmembrane region" description="Helical" evidence="7">
    <location>
        <begin position="408"/>
        <end position="429"/>
    </location>
</feature>
<dbReference type="PROSITE" id="PS50850">
    <property type="entry name" value="MFS"/>
    <property type="match status" value="1"/>
</dbReference>
<dbReference type="RefSeq" id="WP_179662314.1">
    <property type="nucleotide sequence ID" value="NZ_JACCBG010000001.1"/>
</dbReference>
<keyword evidence="5 7" id="KW-1133">Transmembrane helix</keyword>
<comment type="subcellular location">
    <subcellularLocation>
        <location evidence="1">Cell membrane</location>
        <topology evidence="1">Multi-pass membrane protein</topology>
    </subcellularLocation>
</comment>
<feature type="transmembrane region" description="Helical" evidence="7">
    <location>
        <begin position="60"/>
        <end position="81"/>
    </location>
</feature>
<comment type="caution">
    <text evidence="9">The sequence shown here is derived from an EMBL/GenBank/DDBJ whole genome shotgun (WGS) entry which is preliminary data.</text>
</comment>
<feature type="transmembrane region" description="Helical" evidence="7">
    <location>
        <begin position="158"/>
        <end position="184"/>
    </location>
</feature>
<dbReference type="AlphaFoldDB" id="A0A7Y9JAK8"/>
<feature type="transmembrane region" description="Helical" evidence="7">
    <location>
        <begin position="339"/>
        <end position="366"/>
    </location>
</feature>
<feature type="transmembrane region" description="Helical" evidence="7">
    <location>
        <begin position="21"/>
        <end position="48"/>
    </location>
</feature>
<evidence type="ECO:0000259" key="8">
    <source>
        <dbReference type="PROSITE" id="PS50850"/>
    </source>
</evidence>
<reference evidence="9 10" key="1">
    <citation type="submission" date="2020-07" db="EMBL/GenBank/DDBJ databases">
        <title>Sequencing the genomes of 1000 actinobacteria strains.</title>
        <authorList>
            <person name="Klenk H.-P."/>
        </authorList>
    </citation>
    <scope>NUCLEOTIDE SEQUENCE [LARGE SCALE GENOMIC DNA]</scope>
    <source>
        <strain evidence="9 10">DSM 21350</strain>
    </source>
</reference>
<feature type="transmembrane region" description="Helical" evidence="7">
    <location>
        <begin position="93"/>
        <end position="113"/>
    </location>
</feature>
<sequence length="448" mass="47577">MASIAQTSIAESDKRARRAVGGAFAGFFVDMFDVYLPIIALAPAAAYFEATGASASTSAILSAMVFVAALIGRPIGAAIFGHFGDKIGRRKTAMVSVSGFGIVTLAIACLPGYHQIGVTAVILLIALRLLDGIFLGGEYTAASPLAMEYSPHDKRGYYGGLIMTGFPIAYVVISLVTLLVLQIAPAAGLDSAYVQWGWRIPFFAGALLAFAFVLFYRKYVPESDVWEGGPRTKSPMRELFSGQNVRVLGQVFLMMTGIWFTLYMVSAVLPGQLTTIVGLSASQKTFVVLVANLVLAGGYVAAGVLSQRTGRRPFFIGAGAVAAIFGSLVYALIVNLTEASFGLVMLLTILANLLVVACWGVVTTYINEAFHTGVRASGYGLGYSLAVIIPSFYAFYQAWLSNIMPAEYTALVLLVFGGILISVGAAMGPETRDVIIRKRDGVEERAVA</sequence>
<gene>
    <name evidence="9" type="ORF">BJZ21_000502</name>
</gene>
<evidence type="ECO:0000256" key="4">
    <source>
        <dbReference type="ARBA" id="ARBA00022692"/>
    </source>
</evidence>
<evidence type="ECO:0000256" key="5">
    <source>
        <dbReference type="ARBA" id="ARBA00022989"/>
    </source>
</evidence>
<dbReference type="EMBL" id="JACCBG010000001">
    <property type="protein sequence ID" value="NYD40419.1"/>
    <property type="molecule type" value="Genomic_DNA"/>
</dbReference>
<evidence type="ECO:0000256" key="6">
    <source>
        <dbReference type="ARBA" id="ARBA00023136"/>
    </source>
</evidence>
<evidence type="ECO:0000313" key="9">
    <source>
        <dbReference type="EMBL" id="NYD40419.1"/>
    </source>
</evidence>
<feature type="transmembrane region" description="Helical" evidence="7">
    <location>
        <begin position="245"/>
        <end position="265"/>
    </location>
</feature>
<evidence type="ECO:0000313" key="10">
    <source>
        <dbReference type="Proteomes" id="UP000535511"/>
    </source>
</evidence>
<keyword evidence="2" id="KW-0813">Transport</keyword>
<protein>
    <submittedName>
        <fullName evidence="9">MFS family permease</fullName>
    </submittedName>
</protein>
<keyword evidence="6 7" id="KW-0472">Membrane</keyword>
<dbReference type="GO" id="GO:0005886">
    <property type="term" value="C:plasma membrane"/>
    <property type="evidence" value="ECO:0007669"/>
    <property type="project" value="UniProtKB-SubCell"/>
</dbReference>
<keyword evidence="3" id="KW-1003">Cell membrane</keyword>
<dbReference type="PANTHER" id="PTHR43045">
    <property type="entry name" value="SHIKIMATE TRANSPORTER"/>
    <property type="match status" value="1"/>
</dbReference>
<dbReference type="InterPro" id="IPR011701">
    <property type="entry name" value="MFS"/>
</dbReference>
<dbReference type="PROSITE" id="PS00217">
    <property type="entry name" value="SUGAR_TRANSPORT_2"/>
    <property type="match status" value="1"/>
</dbReference>
<feature type="transmembrane region" description="Helical" evidence="7">
    <location>
        <begin position="196"/>
        <end position="216"/>
    </location>
</feature>
<keyword evidence="10" id="KW-1185">Reference proteome</keyword>
<dbReference type="SUPFAM" id="SSF103473">
    <property type="entry name" value="MFS general substrate transporter"/>
    <property type="match status" value="1"/>
</dbReference>
<dbReference type="Proteomes" id="UP000535511">
    <property type="component" value="Unassembled WGS sequence"/>
</dbReference>
<keyword evidence="4 7" id="KW-0812">Transmembrane</keyword>
<evidence type="ECO:0000256" key="1">
    <source>
        <dbReference type="ARBA" id="ARBA00004651"/>
    </source>
</evidence>
<evidence type="ECO:0000256" key="3">
    <source>
        <dbReference type="ARBA" id="ARBA00022475"/>
    </source>
</evidence>
<proteinExistence type="predicted"/>
<feature type="transmembrane region" description="Helical" evidence="7">
    <location>
        <begin position="119"/>
        <end position="137"/>
    </location>
</feature>
<feature type="transmembrane region" description="Helical" evidence="7">
    <location>
        <begin position="314"/>
        <end position="333"/>
    </location>
</feature>